<dbReference type="InterPro" id="IPR012902">
    <property type="entry name" value="N_methyl_site"/>
</dbReference>
<accession>B0C6G8</accession>
<dbReference type="AlphaFoldDB" id="B0C6G8"/>
<name>B0C6G8_ACAM1</name>
<dbReference type="RefSeq" id="WP_012161923.1">
    <property type="nucleotide sequence ID" value="NC_009925.1"/>
</dbReference>
<dbReference type="InterPro" id="IPR031975">
    <property type="entry name" value="Pilin_GH"/>
</dbReference>
<dbReference type="GO" id="GO:0015628">
    <property type="term" value="P:protein secretion by the type II secretion system"/>
    <property type="evidence" value="ECO:0007669"/>
    <property type="project" value="InterPro"/>
</dbReference>
<dbReference type="PRINTS" id="PR00813">
    <property type="entry name" value="BCTERIALGSPG"/>
</dbReference>
<dbReference type="Pfam" id="PF07963">
    <property type="entry name" value="N_methyl"/>
    <property type="match status" value="1"/>
</dbReference>
<reference evidence="7 8" key="1">
    <citation type="journal article" date="2008" name="Proc. Natl. Acad. Sci. U.S.A.">
        <title>Niche adaptation and genome expansion in the chlorophyll d-producing cyanobacterium Acaryochloris marina.</title>
        <authorList>
            <person name="Swingley W.D."/>
            <person name="Chen M."/>
            <person name="Cheung P.C."/>
            <person name="Conrad A.L."/>
            <person name="Dejesa L.C."/>
            <person name="Hao J."/>
            <person name="Honchak B.M."/>
            <person name="Karbach L.E."/>
            <person name="Kurdoglu A."/>
            <person name="Lahiri S."/>
            <person name="Mastrian S.D."/>
            <person name="Miyashita H."/>
            <person name="Page L."/>
            <person name="Ramakrishna P."/>
            <person name="Satoh S."/>
            <person name="Sattley W.M."/>
            <person name="Shimada Y."/>
            <person name="Taylor H.L."/>
            <person name="Tomo T."/>
            <person name="Tsuchiya T."/>
            <person name="Wang Z.T."/>
            <person name="Raymond J."/>
            <person name="Mimuro M."/>
            <person name="Blankenship R.E."/>
            <person name="Touchman J.W."/>
        </authorList>
    </citation>
    <scope>NUCLEOTIDE SEQUENCE [LARGE SCALE GENOMIC DNA]</scope>
    <source>
        <strain evidence="8">MBIC 11017</strain>
    </source>
</reference>
<evidence type="ECO:0000256" key="4">
    <source>
        <dbReference type="ARBA" id="ARBA00022989"/>
    </source>
</evidence>
<dbReference type="HOGENOM" id="CLU_091705_5_0_3"/>
<keyword evidence="3 6" id="KW-0812">Transmembrane</keyword>
<keyword evidence="4 6" id="KW-1133">Transmembrane helix</keyword>
<sequence>MKTNLQAKLIQHFANKKGNKGFTLIELLVVVIIIGILAAVALPSMLNQANRARQSAAQSQVGAVNRAQQAYRLEETQFAPAYADLQIADASTEDYTIAIATATATAGETSANPNDTGSGLQFYRGCVSVDAATGTTDSSIEEGAAAPACP</sequence>
<evidence type="ECO:0000313" key="7">
    <source>
        <dbReference type="EMBL" id="ABW26389.1"/>
    </source>
</evidence>
<dbReference type="Pfam" id="PF16734">
    <property type="entry name" value="Pilin_GH"/>
    <property type="match status" value="1"/>
</dbReference>
<proteinExistence type="predicted"/>
<dbReference type="GO" id="GO:0016020">
    <property type="term" value="C:membrane"/>
    <property type="evidence" value="ECO:0007669"/>
    <property type="project" value="UniProtKB-SubCell"/>
</dbReference>
<dbReference type="InterPro" id="IPR000983">
    <property type="entry name" value="Bac_GSPG_pilin"/>
</dbReference>
<dbReference type="InterPro" id="IPR045584">
    <property type="entry name" value="Pilin-like"/>
</dbReference>
<dbReference type="PANTHER" id="PTHR30093:SF44">
    <property type="entry name" value="TYPE II SECRETION SYSTEM CORE PROTEIN G"/>
    <property type="match status" value="1"/>
</dbReference>
<dbReference type="SUPFAM" id="SSF54523">
    <property type="entry name" value="Pili subunits"/>
    <property type="match status" value="1"/>
</dbReference>
<evidence type="ECO:0000256" key="5">
    <source>
        <dbReference type="ARBA" id="ARBA00023136"/>
    </source>
</evidence>
<dbReference type="Proteomes" id="UP000000268">
    <property type="component" value="Chromosome"/>
</dbReference>
<evidence type="ECO:0000256" key="6">
    <source>
        <dbReference type="SAM" id="Phobius"/>
    </source>
</evidence>
<dbReference type="OrthoDB" id="467711at2"/>
<keyword evidence="8" id="KW-1185">Reference proteome</keyword>
<evidence type="ECO:0000256" key="2">
    <source>
        <dbReference type="ARBA" id="ARBA00022481"/>
    </source>
</evidence>
<keyword evidence="5 6" id="KW-0472">Membrane</keyword>
<keyword evidence="2" id="KW-0488">Methylation</keyword>
<dbReference type="NCBIfam" id="TIGR02532">
    <property type="entry name" value="IV_pilin_GFxxxE"/>
    <property type="match status" value="1"/>
</dbReference>
<dbReference type="EMBL" id="CP000828">
    <property type="protein sequence ID" value="ABW26389.1"/>
    <property type="molecule type" value="Genomic_DNA"/>
</dbReference>
<evidence type="ECO:0000256" key="1">
    <source>
        <dbReference type="ARBA" id="ARBA00004167"/>
    </source>
</evidence>
<dbReference type="PANTHER" id="PTHR30093">
    <property type="entry name" value="GENERAL SECRETION PATHWAY PROTEIN G"/>
    <property type="match status" value="1"/>
</dbReference>
<feature type="transmembrane region" description="Helical" evidence="6">
    <location>
        <begin position="21"/>
        <end position="46"/>
    </location>
</feature>
<dbReference type="GO" id="GO:0015627">
    <property type="term" value="C:type II protein secretion system complex"/>
    <property type="evidence" value="ECO:0007669"/>
    <property type="project" value="InterPro"/>
</dbReference>
<dbReference type="eggNOG" id="COG2165">
    <property type="taxonomic scope" value="Bacteria"/>
</dbReference>
<dbReference type="PROSITE" id="PS00409">
    <property type="entry name" value="PROKAR_NTER_METHYL"/>
    <property type="match status" value="1"/>
</dbReference>
<dbReference type="Gene3D" id="3.30.700.10">
    <property type="entry name" value="Glycoprotein, Type 4 Pilin"/>
    <property type="match status" value="1"/>
</dbReference>
<dbReference type="STRING" id="329726.AM1_1357"/>
<evidence type="ECO:0000256" key="3">
    <source>
        <dbReference type="ARBA" id="ARBA00022692"/>
    </source>
</evidence>
<gene>
    <name evidence="7" type="primary">gsp</name>
    <name evidence="7" type="ordered locus">AM1_1357</name>
</gene>
<protein>
    <submittedName>
        <fullName evidence="7">General secretion pathway protein</fullName>
    </submittedName>
</protein>
<comment type="subcellular location">
    <subcellularLocation>
        <location evidence="1">Membrane</location>
        <topology evidence="1">Single-pass membrane protein</topology>
    </subcellularLocation>
</comment>
<organism evidence="7 8">
    <name type="scientific">Acaryochloris marina (strain MBIC 11017)</name>
    <dbReference type="NCBI Taxonomy" id="329726"/>
    <lineage>
        <taxon>Bacteria</taxon>
        <taxon>Bacillati</taxon>
        <taxon>Cyanobacteriota</taxon>
        <taxon>Cyanophyceae</taxon>
        <taxon>Acaryochloridales</taxon>
        <taxon>Acaryochloridaceae</taxon>
        <taxon>Acaryochloris</taxon>
    </lineage>
</organism>
<evidence type="ECO:0000313" key="8">
    <source>
        <dbReference type="Proteomes" id="UP000000268"/>
    </source>
</evidence>
<dbReference type="KEGG" id="amr:AM1_1357"/>